<evidence type="ECO:0000313" key="2">
    <source>
        <dbReference type="Proteomes" id="UP000052268"/>
    </source>
</evidence>
<proteinExistence type="predicted"/>
<accession>A0A0J7Y837</accession>
<evidence type="ECO:0000313" key="1">
    <source>
        <dbReference type="EMBL" id="KMS59488.1"/>
    </source>
</evidence>
<dbReference type="AlphaFoldDB" id="A0A0J7Y837"/>
<sequence length="93" mass="9896">MEISLKIIYAIRNGGVANQGSGVPGPGMGISPYPLENTWVNKDENAKSLLAELEARLIDMESLGALVAAAHLDSAIVSLCREFNLPRKASDTD</sequence>
<keyword evidence="2" id="KW-1185">Reference proteome</keyword>
<comment type="caution">
    <text evidence="1">The sequence shown here is derived from an EMBL/GenBank/DDBJ whole genome shotgun (WGS) entry which is preliminary data.</text>
</comment>
<dbReference type="EMBL" id="JACU01000002">
    <property type="protein sequence ID" value="KMS59488.1"/>
    <property type="molecule type" value="Genomic_DNA"/>
</dbReference>
<reference evidence="1 2" key="1">
    <citation type="journal article" date="2015" name="G3 (Bethesda)">
        <title>Insights into Ongoing Evolution of the Hexachlorocyclohexane Catabolic Pathway from Comparative Genomics of Ten Sphingomonadaceae Strains.</title>
        <authorList>
            <person name="Pearce S.L."/>
            <person name="Oakeshott J.G."/>
            <person name="Pandey G."/>
        </authorList>
    </citation>
    <scope>NUCLEOTIDE SEQUENCE [LARGE SCALE GENOMIC DNA]</scope>
    <source>
        <strain evidence="1 2">LL02</strain>
    </source>
</reference>
<dbReference type="PATRIC" id="fig|1114963.3.peg.867"/>
<gene>
    <name evidence="1" type="ORF">V474_09825</name>
</gene>
<organism evidence="1 2">
    <name type="scientific">Novosphingobium barchaimii LL02</name>
    <dbReference type="NCBI Taxonomy" id="1114963"/>
    <lineage>
        <taxon>Bacteria</taxon>
        <taxon>Pseudomonadati</taxon>
        <taxon>Pseudomonadota</taxon>
        <taxon>Alphaproteobacteria</taxon>
        <taxon>Sphingomonadales</taxon>
        <taxon>Sphingomonadaceae</taxon>
        <taxon>Novosphingobium</taxon>
    </lineage>
</organism>
<name>A0A0J7Y837_9SPHN</name>
<dbReference type="Proteomes" id="UP000052268">
    <property type="component" value="Unassembled WGS sequence"/>
</dbReference>
<protein>
    <submittedName>
        <fullName evidence="1">Uncharacterized protein</fullName>
    </submittedName>
</protein>